<comment type="similarity">
    <text evidence="1">Belongs to the peptidase M16 family.</text>
</comment>
<feature type="domain" description="Coenzyme PQQ synthesis protein F-like C-terminal lobe" evidence="11">
    <location>
        <begin position="761"/>
        <end position="860"/>
    </location>
</feature>
<gene>
    <name evidence="12" type="primary">IDE</name>
    <name evidence="12" type="ORF">TSPGSL018_12123</name>
</gene>
<dbReference type="AlphaFoldDB" id="A0A061R506"/>
<feature type="domain" description="Peptidase M16 middle/third" evidence="10">
    <location>
        <begin position="373"/>
        <end position="650"/>
    </location>
</feature>
<proteinExistence type="inferred from homology"/>
<name>A0A061R506_9CHLO</name>
<dbReference type="Pfam" id="PF16187">
    <property type="entry name" value="Peptidase_M16_M"/>
    <property type="match status" value="1"/>
</dbReference>
<dbReference type="InterPro" id="IPR011765">
    <property type="entry name" value="Pept_M16_N"/>
</dbReference>
<evidence type="ECO:0000256" key="4">
    <source>
        <dbReference type="ARBA" id="ARBA00022801"/>
    </source>
</evidence>
<dbReference type="EMBL" id="GBEZ01019511">
    <property type="protein sequence ID" value="JAC67058.1"/>
    <property type="molecule type" value="Transcribed_RNA"/>
</dbReference>
<keyword evidence="5" id="KW-0862">Zinc</keyword>
<dbReference type="InterPro" id="IPR054734">
    <property type="entry name" value="PqqF-like_C_4"/>
</dbReference>
<evidence type="ECO:0000259" key="8">
    <source>
        <dbReference type="Pfam" id="PF00675"/>
    </source>
</evidence>
<evidence type="ECO:0000256" key="2">
    <source>
        <dbReference type="ARBA" id="ARBA00022670"/>
    </source>
</evidence>
<accession>A0A061R506</accession>
<dbReference type="Pfam" id="PF00675">
    <property type="entry name" value="Peptidase_M16"/>
    <property type="match status" value="1"/>
</dbReference>
<organism evidence="12">
    <name type="scientific">Tetraselmis sp. GSL018</name>
    <dbReference type="NCBI Taxonomy" id="582737"/>
    <lineage>
        <taxon>Eukaryota</taxon>
        <taxon>Viridiplantae</taxon>
        <taxon>Chlorophyta</taxon>
        <taxon>core chlorophytes</taxon>
        <taxon>Chlorodendrophyceae</taxon>
        <taxon>Chlorodendrales</taxon>
        <taxon>Chlorodendraceae</taxon>
        <taxon>Tetraselmis</taxon>
    </lineage>
</organism>
<keyword evidence="6" id="KW-0482">Metalloprotease</keyword>
<dbReference type="GO" id="GO:0005829">
    <property type="term" value="C:cytosol"/>
    <property type="evidence" value="ECO:0007669"/>
    <property type="project" value="TreeGrafter"/>
</dbReference>
<dbReference type="FunFam" id="3.30.830.10:FF:000004">
    <property type="entry name" value="Putative insulin-degrading enzyme"/>
    <property type="match status" value="1"/>
</dbReference>
<evidence type="ECO:0000256" key="7">
    <source>
        <dbReference type="SAM" id="MobiDB-lite"/>
    </source>
</evidence>
<evidence type="ECO:0000256" key="6">
    <source>
        <dbReference type="ARBA" id="ARBA00023049"/>
    </source>
</evidence>
<protein>
    <submittedName>
        <fullName evidence="12">Insulysin</fullName>
    </submittedName>
</protein>
<keyword evidence="2" id="KW-0645">Protease</keyword>
<dbReference type="InterPro" id="IPR050626">
    <property type="entry name" value="Peptidase_M16"/>
</dbReference>
<dbReference type="FunFam" id="3.30.830.10:FF:000005">
    <property type="entry name" value="nardilysin isoform X1"/>
    <property type="match status" value="1"/>
</dbReference>
<dbReference type="InterPro" id="IPR032632">
    <property type="entry name" value="Peptidase_M16_M"/>
</dbReference>
<dbReference type="InterPro" id="IPR011249">
    <property type="entry name" value="Metalloenz_LuxS/M16"/>
</dbReference>
<dbReference type="Pfam" id="PF05193">
    <property type="entry name" value="Peptidase_M16_C"/>
    <property type="match status" value="1"/>
</dbReference>
<evidence type="ECO:0000259" key="9">
    <source>
        <dbReference type="Pfam" id="PF05193"/>
    </source>
</evidence>
<sequence length="970" mass="108981">MAVDIVKPTSDKLSYRFVELHNGIKVVLVSDPETDKSAAALDVRVGSFSDPENISGLAHFTEHMLFYNSEKYPIEDEYNKFVSERGGSTNAFTAAEDTNYHFNVNWEHLADALDRFAQFFICPLISADGVDREIHAVDSEHRKNLNSDAWRGMQLWKHLANPNHPFHKFSTGSLETLQEEPRKQGINVHDAMKRFYEEHYSANLMRLVVYGREDLDSLEELVRSKFSGVKDARRSALDVEPDMFSDSGFLVRVVPERESSILELSWDVPPQCKSYRSLPCNYLSHLLGHEGHGSCFHLLKERKWVSSLLAGEGSLSISSRSIFTVRVELTDEGFDHVLDIATVVFQYINLLRRPEGVAQSIFDEMKALAEMNFNLSDKQNPSTIATGLASALQIFPPEHALLGMYNVPLEFDAAAIRGVLDCLTPQRVRIMWSSKRHAGTVTQSEPIYGTQFQKEPIPQGYLELWEAAKPGEELFLPEPNPFIPSNFDIVEADPLEAPEVIASDDMYKLWYMPDKVFKTPKVYMYTQLVSPVAYGTPEQAVSTRLWVKLLNDYLSALTYPAELAGLYYSLSNSPSGVQLVVHGYNDRLRVLLQKVLQHIEGFEVKRDRFAVCKEQLAREYANMCYDQPYQRAMYNTAMICEARRWHVDEYKAAIAGIEAEDLDRHGTALVAKLFAEVFVMGNITREDAAAHAEDVTAAMRRMGSRPVPACQMPDTRIVELPKGIPLLSSKMGPNPENENSVALITFQGEAGDMRSSCCAQLLAHVGKASAFHQLRTIEQLGYIVFMIHQMDSTVANVRFILQSSSHTAGYMQSRVMAFLPSLEEALSNMDEKAFREQVEELVKAKLEKPKRLSSEAGRMWKEITAGTRVFDRPQREAEVLRGLQIADLRSFFKSHIKSSTDRRLLSVHVRGKNDPGEPEGGDPAAGAMPGASWGRPVVLRAEGGGSPEAMLRITDEAAFKRSQALYPSAK</sequence>
<dbReference type="Gene3D" id="3.30.830.10">
    <property type="entry name" value="Metalloenzyme, LuxS/M16 peptidase-like"/>
    <property type="match status" value="4"/>
</dbReference>
<dbReference type="GO" id="GO:0043171">
    <property type="term" value="P:peptide catabolic process"/>
    <property type="evidence" value="ECO:0007669"/>
    <property type="project" value="TreeGrafter"/>
</dbReference>
<dbReference type="InterPro" id="IPR007863">
    <property type="entry name" value="Peptidase_M16_C"/>
</dbReference>
<dbReference type="MEROPS" id="M16.017"/>
<reference evidence="12" key="1">
    <citation type="submission" date="2014-05" db="EMBL/GenBank/DDBJ databases">
        <title>The transcriptome of the halophilic microalga Tetraselmis sp. GSL018 isolated from the Great Salt Lake, Utah.</title>
        <authorList>
            <person name="Jinkerson R.E."/>
            <person name="D'Adamo S."/>
            <person name="Posewitz M.C."/>
        </authorList>
    </citation>
    <scope>NUCLEOTIDE SEQUENCE</scope>
    <source>
        <strain evidence="12">GSL018</strain>
    </source>
</reference>
<evidence type="ECO:0000313" key="12">
    <source>
        <dbReference type="EMBL" id="JAC67058.1"/>
    </source>
</evidence>
<evidence type="ECO:0000256" key="1">
    <source>
        <dbReference type="ARBA" id="ARBA00007261"/>
    </source>
</evidence>
<feature type="compositionally biased region" description="Low complexity" evidence="7">
    <location>
        <begin position="921"/>
        <end position="931"/>
    </location>
</feature>
<keyword evidence="4" id="KW-0378">Hydrolase</keyword>
<dbReference type="GO" id="GO:0046872">
    <property type="term" value="F:metal ion binding"/>
    <property type="evidence" value="ECO:0007669"/>
    <property type="project" value="UniProtKB-KW"/>
</dbReference>
<dbReference type="FunFam" id="3.30.830.10:FF:000003">
    <property type="entry name" value="Insulin-degrading enzyme"/>
    <property type="match status" value="1"/>
</dbReference>
<dbReference type="GO" id="GO:0051603">
    <property type="term" value="P:proteolysis involved in protein catabolic process"/>
    <property type="evidence" value="ECO:0007669"/>
    <property type="project" value="TreeGrafter"/>
</dbReference>
<feature type="domain" description="Peptidase M16 N-terminal" evidence="8">
    <location>
        <begin position="25"/>
        <end position="162"/>
    </location>
</feature>
<dbReference type="SUPFAM" id="SSF63411">
    <property type="entry name" value="LuxS/MPP-like metallohydrolase"/>
    <property type="match status" value="4"/>
</dbReference>
<dbReference type="PANTHER" id="PTHR43690:SF18">
    <property type="entry name" value="INSULIN-DEGRADING ENZYME-RELATED"/>
    <property type="match status" value="1"/>
</dbReference>
<keyword evidence="3" id="KW-0479">Metal-binding</keyword>
<dbReference type="Pfam" id="PF22456">
    <property type="entry name" value="PqqF-like_C_4"/>
    <property type="match status" value="1"/>
</dbReference>
<evidence type="ECO:0000259" key="10">
    <source>
        <dbReference type="Pfam" id="PF16187"/>
    </source>
</evidence>
<evidence type="ECO:0000259" key="11">
    <source>
        <dbReference type="Pfam" id="PF22456"/>
    </source>
</evidence>
<dbReference type="GO" id="GO:0005739">
    <property type="term" value="C:mitochondrion"/>
    <property type="evidence" value="ECO:0007669"/>
    <property type="project" value="TreeGrafter"/>
</dbReference>
<evidence type="ECO:0000256" key="3">
    <source>
        <dbReference type="ARBA" id="ARBA00022723"/>
    </source>
</evidence>
<dbReference type="GO" id="GO:0004222">
    <property type="term" value="F:metalloendopeptidase activity"/>
    <property type="evidence" value="ECO:0007669"/>
    <property type="project" value="TreeGrafter"/>
</dbReference>
<dbReference type="PANTHER" id="PTHR43690">
    <property type="entry name" value="NARDILYSIN"/>
    <property type="match status" value="1"/>
</dbReference>
<feature type="domain" description="Peptidase M16 C-terminal" evidence="9">
    <location>
        <begin position="189"/>
        <end position="367"/>
    </location>
</feature>
<feature type="region of interest" description="Disordered" evidence="7">
    <location>
        <begin position="909"/>
        <end position="940"/>
    </location>
</feature>
<evidence type="ECO:0000256" key="5">
    <source>
        <dbReference type="ARBA" id="ARBA00022833"/>
    </source>
</evidence>